<evidence type="ECO:0008006" key="3">
    <source>
        <dbReference type="Google" id="ProtNLM"/>
    </source>
</evidence>
<proteinExistence type="predicted"/>
<evidence type="ECO:0000313" key="2">
    <source>
        <dbReference type="Proteomes" id="UP000235672"/>
    </source>
</evidence>
<keyword evidence="2" id="KW-1185">Reference proteome</keyword>
<gene>
    <name evidence="1" type="ORF">NA56DRAFT_732200</name>
</gene>
<dbReference type="Gene3D" id="3.30.420.10">
    <property type="entry name" value="Ribonuclease H-like superfamily/Ribonuclease H"/>
    <property type="match status" value="1"/>
</dbReference>
<name>A0A2J6PP53_9HELO</name>
<dbReference type="Proteomes" id="UP000235672">
    <property type="component" value="Unassembled WGS sequence"/>
</dbReference>
<sequence>MEGDQNAKRRGITVKVYLEVLAEYLSIILEYNSIFIQDNTPIYKTNKVTEWFQEIGINIMA</sequence>
<reference evidence="1 2" key="1">
    <citation type="submission" date="2016-05" db="EMBL/GenBank/DDBJ databases">
        <title>A degradative enzymes factory behind the ericoid mycorrhizal symbiosis.</title>
        <authorList>
            <consortium name="DOE Joint Genome Institute"/>
            <person name="Martino E."/>
            <person name="Morin E."/>
            <person name="Grelet G."/>
            <person name="Kuo A."/>
            <person name="Kohler A."/>
            <person name="Daghino S."/>
            <person name="Barry K."/>
            <person name="Choi C."/>
            <person name="Cichocki N."/>
            <person name="Clum A."/>
            <person name="Copeland A."/>
            <person name="Hainaut M."/>
            <person name="Haridas S."/>
            <person name="Labutti K."/>
            <person name="Lindquist E."/>
            <person name="Lipzen A."/>
            <person name="Khouja H.-R."/>
            <person name="Murat C."/>
            <person name="Ohm R."/>
            <person name="Olson A."/>
            <person name="Spatafora J."/>
            <person name="Veneault-Fourrey C."/>
            <person name="Henrissat B."/>
            <person name="Grigoriev I."/>
            <person name="Martin F."/>
            <person name="Perotto S."/>
        </authorList>
    </citation>
    <scope>NUCLEOTIDE SEQUENCE [LARGE SCALE GENOMIC DNA]</scope>
    <source>
        <strain evidence="1 2">UAMH 7357</strain>
    </source>
</reference>
<dbReference type="EMBL" id="KZ613510">
    <property type="protein sequence ID" value="PMD15808.1"/>
    <property type="molecule type" value="Genomic_DNA"/>
</dbReference>
<protein>
    <recommendedName>
        <fullName evidence="3">Tc1-like transposase DDE domain-containing protein</fullName>
    </recommendedName>
</protein>
<organism evidence="1 2">
    <name type="scientific">Hyaloscypha hepaticicola</name>
    <dbReference type="NCBI Taxonomy" id="2082293"/>
    <lineage>
        <taxon>Eukaryota</taxon>
        <taxon>Fungi</taxon>
        <taxon>Dikarya</taxon>
        <taxon>Ascomycota</taxon>
        <taxon>Pezizomycotina</taxon>
        <taxon>Leotiomycetes</taxon>
        <taxon>Helotiales</taxon>
        <taxon>Hyaloscyphaceae</taxon>
        <taxon>Hyaloscypha</taxon>
    </lineage>
</organism>
<dbReference type="AlphaFoldDB" id="A0A2J6PP53"/>
<evidence type="ECO:0000313" key="1">
    <source>
        <dbReference type="EMBL" id="PMD15808.1"/>
    </source>
</evidence>
<dbReference type="InterPro" id="IPR036397">
    <property type="entry name" value="RNaseH_sf"/>
</dbReference>
<dbReference type="GO" id="GO:0003676">
    <property type="term" value="F:nucleic acid binding"/>
    <property type="evidence" value="ECO:0007669"/>
    <property type="project" value="InterPro"/>
</dbReference>
<accession>A0A2J6PP53</accession>